<dbReference type="PANTHER" id="PTHR33992">
    <property type="entry name" value="RIBONUCLEASE P PROTEIN COMPONENT"/>
    <property type="match status" value="1"/>
</dbReference>
<evidence type="ECO:0000256" key="6">
    <source>
        <dbReference type="ARBA" id="ARBA00022884"/>
    </source>
</evidence>
<comment type="catalytic activity">
    <reaction evidence="7">
        <text>Endonucleolytic cleavage of RNA, removing 5'-extranucleotides from tRNA precursor.</text>
        <dbReference type="EC" id="3.1.26.5"/>
    </reaction>
</comment>
<dbReference type="AlphaFoldDB" id="A0A9C9EKQ9"/>
<evidence type="ECO:0000256" key="3">
    <source>
        <dbReference type="ARBA" id="ARBA00022722"/>
    </source>
</evidence>
<evidence type="ECO:0000256" key="1">
    <source>
        <dbReference type="ARBA" id="ARBA00002663"/>
    </source>
</evidence>
<dbReference type="EMBL" id="DRIG01000005">
    <property type="protein sequence ID" value="HEC77581.1"/>
    <property type="molecule type" value="Genomic_DNA"/>
</dbReference>
<dbReference type="InterPro" id="IPR000100">
    <property type="entry name" value="RNase_P"/>
</dbReference>
<reference evidence="9" key="1">
    <citation type="journal article" date="2020" name="mSystems">
        <title>Genome- and Community-Level Interaction Insights into Carbon Utilization and Element Cycling Functions of Hydrothermarchaeota in Hydrothermal Sediment.</title>
        <authorList>
            <person name="Zhou Z."/>
            <person name="Liu Y."/>
            <person name="Xu W."/>
            <person name="Pan J."/>
            <person name="Luo Z.H."/>
            <person name="Li M."/>
        </authorList>
    </citation>
    <scope>NUCLEOTIDE SEQUENCE</scope>
    <source>
        <strain evidence="9">HyVt-388</strain>
    </source>
</reference>
<evidence type="ECO:0000313" key="9">
    <source>
        <dbReference type="EMBL" id="HEC77581.1"/>
    </source>
</evidence>
<dbReference type="SUPFAM" id="SSF54211">
    <property type="entry name" value="Ribosomal protein S5 domain 2-like"/>
    <property type="match status" value="1"/>
</dbReference>
<dbReference type="InterPro" id="IPR014721">
    <property type="entry name" value="Ribsml_uS5_D2-typ_fold_subgr"/>
</dbReference>
<comment type="subunit">
    <text evidence="7">Consists of a catalytic RNA component (M1 or rnpB) and a protein subunit.</text>
</comment>
<evidence type="ECO:0000313" key="10">
    <source>
        <dbReference type="Proteomes" id="UP000885826"/>
    </source>
</evidence>
<comment type="caution">
    <text evidence="9">The sequence shown here is derived from an EMBL/GenBank/DDBJ whole genome shotgun (WGS) entry which is preliminary data.</text>
</comment>
<dbReference type="GO" id="GO:0030677">
    <property type="term" value="C:ribonuclease P complex"/>
    <property type="evidence" value="ECO:0007669"/>
    <property type="project" value="TreeGrafter"/>
</dbReference>
<sequence>MAFFELVVPDKEDCNTDTKKCKRFGLPEIERLKGKQVIKSIFRNGRKSRSGNLIIIYLLSEKPQAGFVASKKIGGAVKRNRVKRLLREAYRMNKEIFKGLKVIFYAVGPLTHKEILGAFKKFRERG</sequence>
<gene>
    <name evidence="7 9" type="primary">rnpA</name>
    <name evidence="9" type="ORF">ENI34_00375</name>
</gene>
<keyword evidence="2 7" id="KW-0819">tRNA processing</keyword>
<dbReference type="PROSITE" id="PS00648">
    <property type="entry name" value="RIBONUCLEASE_P"/>
    <property type="match status" value="1"/>
</dbReference>
<dbReference type="GO" id="GO:0042781">
    <property type="term" value="F:3'-tRNA processing endoribonuclease activity"/>
    <property type="evidence" value="ECO:0007669"/>
    <property type="project" value="TreeGrafter"/>
</dbReference>
<protein>
    <recommendedName>
        <fullName evidence="7 8">Ribonuclease P protein component</fullName>
        <shortName evidence="7">RNase P protein</shortName>
        <shortName evidence="7">RNaseP protein</shortName>
        <ecNumber evidence="7 8">3.1.26.5</ecNumber>
    </recommendedName>
    <alternativeName>
        <fullName evidence="7">Protein C5</fullName>
    </alternativeName>
</protein>
<accession>A0A9C9EKQ9</accession>
<dbReference type="GO" id="GO:0000049">
    <property type="term" value="F:tRNA binding"/>
    <property type="evidence" value="ECO:0007669"/>
    <property type="project" value="UniProtKB-UniRule"/>
</dbReference>
<dbReference type="InterPro" id="IPR020539">
    <property type="entry name" value="RNase_P_CS"/>
</dbReference>
<evidence type="ECO:0000256" key="7">
    <source>
        <dbReference type="HAMAP-Rule" id="MF_00227"/>
    </source>
</evidence>
<dbReference type="Proteomes" id="UP000885826">
    <property type="component" value="Unassembled WGS sequence"/>
</dbReference>
<dbReference type="HAMAP" id="MF_00227">
    <property type="entry name" value="RNase_P"/>
    <property type="match status" value="1"/>
</dbReference>
<dbReference type="GO" id="GO:0001682">
    <property type="term" value="P:tRNA 5'-leader removal"/>
    <property type="evidence" value="ECO:0007669"/>
    <property type="project" value="UniProtKB-UniRule"/>
</dbReference>
<organism evidence="9 10">
    <name type="scientific">candidate division WOR-3 bacterium</name>
    <dbReference type="NCBI Taxonomy" id="2052148"/>
    <lineage>
        <taxon>Bacteria</taxon>
        <taxon>Bacteria division WOR-3</taxon>
    </lineage>
</organism>
<keyword evidence="5 7" id="KW-0378">Hydrolase</keyword>
<dbReference type="Gene3D" id="3.30.230.10">
    <property type="match status" value="1"/>
</dbReference>
<comment type="similarity">
    <text evidence="7">Belongs to the RnpA family.</text>
</comment>
<evidence type="ECO:0000256" key="5">
    <source>
        <dbReference type="ARBA" id="ARBA00022801"/>
    </source>
</evidence>
<dbReference type="GO" id="GO:0004526">
    <property type="term" value="F:ribonuclease P activity"/>
    <property type="evidence" value="ECO:0007669"/>
    <property type="project" value="UniProtKB-UniRule"/>
</dbReference>
<keyword evidence="6 7" id="KW-0694">RNA-binding</keyword>
<proteinExistence type="inferred from homology"/>
<evidence type="ECO:0000256" key="4">
    <source>
        <dbReference type="ARBA" id="ARBA00022759"/>
    </source>
</evidence>
<dbReference type="EC" id="3.1.26.5" evidence="7 8"/>
<dbReference type="InterPro" id="IPR020568">
    <property type="entry name" value="Ribosomal_Su5_D2-typ_SF"/>
</dbReference>
<dbReference type="NCBIfam" id="TIGR00188">
    <property type="entry name" value="rnpA"/>
    <property type="match status" value="1"/>
</dbReference>
<keyword evidence="3 7" id="KW-0540">Nuclease</keyword>
<evidence type="ECO:0000256" key="2">
    <source>
        <dbReference type="ARBA" id="ARBA00022694"/>
    </source>
</evidence>
<keyword evidence="4 7" id="KW-0255">Endonuclease</keyword>
<dbReference type="Pfam" id="PF00825">
    <property type="entry name" value="Ribonuclease_P"/>
    <property type="match status" value="1"/>
</dbReference>
<comment type="function">
    <text evidence="1 7">RNaseP catalyzes the removal of the 5'-leader sequence from pre-tRNA to produce the mature 5'-terminus. It can also cleave other RNA substrates such as 4.5S RNA. The protein component plays an auxiliary but essential role in vivo by binding to the 5'-leader sequence and broadening the substrate specificity of the ribozyme.</text>
</comment>
<name>A0A9C9EKQ9_UNCW3</name>
<evidence type="ECO:0000256" key="8">
    <source>
        <dbReference type="NCBIfam" id="TIGR00188"/>
    </source>
</evidence>
<dbReference type="PANTHER" id="PTHR33992:SF1">
    <property type="entry name" value="RIBONUCLEASE P PROTEIN COMPONENT"/>
    <property type="match status" value="1"/>
</dbReference>